<accession>A0A085Z2J7</accession>
<evidence type="ECO:0008006" key="3">
    <source>
        <dbReference type="Google" id="ProtNLM"/>
    </source>
</evidence>
<dbReference type="STRING" id="236814.IX39_14610"/>
<keyword evidence="2" id="KW-1185">Reference proteome</keyword>
<name>A0A085Z2J7_9FLAO</name>
<dbReference type="eggNOG" id="ENOG502ZZJR">
    <property type="taxonomic scope" value="Bacteria"/>
</dbReference>
<comment type="caution">
    <text evidence="1">The sequence shown here is derived from an EMBL/GenBank/DDBJ whole genome shotgun (WGS) entry which is preliminary data.</text>
</comment>
<evidence type="ECO:0000313" key="2">
    <source>
        <dbReference type="Proteomes" id="UP000028713"/>
    </source>
</evidence>
<dbReference type="AlphaFoldDB" id="A0A085Z2J7"/>
<dbReference type="EMBL" id="JPRP01000002">
    <property type="protein sequence ID" value="KFE98660.1"/>
    <property type="molecule type" value="Genomic_DNA"/>
</dbReference>
<gene>
    <name evidence="1" type="ORF">IX39_14610</name>
</gene>
<organism evidence="1 2">
    <name type="scientific">Chryseobacterium formosense</name>
    <dbReference type="NCBI Taxonomy" id="236814"/>
    <lineage>
        <taxon>Bacteria</taxon>
        <taxon>Pseudomonadati</taxon>
        <taxon>Bacteroidota</taxon>
        <taxon>Flavobacteriia</taxon>
        <taxon>Flavobacteriales</taxon>
        <taxon>Weeksellaceae</taxon>
        <taxon>Chryseobacterium group</taxon>
        <taxon>Chryseobacterium</taxon>
    </lineage>
</organism>
<proteinExistence type="predicted"/>
<reference evidence="1 2" key="1">
    <citation type="submission" date="2014-07" db="EMBL/GenBank/DDBJ databases">
        <title>Genome of Chryseobacterium formosense LMG 24722.</title>
        <authorList>
            <person name="Pipes S.E."/>
            <person name="Stropko S.J."/>
            <person name="Newman J.D."/>
        </authorList>
    </citation>
    <scope>NUCLEOTIDE SEQUENCE [LARGE SCALE GENOMIC DNA]</scope>
    <source>
        <strain evidence="1 2">LMG 24722</strain>
    </source>
</reference>
<sequence length="320" mass="34854">MLKIIYICQEIIKNAMTRNKFLTGISAILLGFMLSCDNTTADPINNTLNNPNNPGGSGGGGSAPSITGPRILHKINVNSVTNQEFVTNGNVLEKAIFKEASGPTSFLVGTVTYTSGKVTRVKFAQEVNGAPANTLSYDFNITYDSGGKINYTTCQTMLGTMPSFNSEYTYTYDGSGKITKIVEKKKSGSTYTHFINYNLTNSGDNLTKMVSESGITNAAGVPDLSATVLTTTYDYTSYDDKINPYTTLPKTFFVMWSLLHPINFPSLSANNLKSFNIVYPSPVPGIPGQVIPGAYTYLYDTQNYPVSDQTQAQKYIYKAL</sequence>
<dbReference type="Proteomes" id="UP000028713">
    <property type="component" value="Unassembled WGS sequence"/>
</dbReference>
<evidence type="ECO:0000313" key="1">
    <source>
        <dbReference type="EMBL" id="KFE98660.1"/>
    </source>
</evidence>
<protein>
    <recommendedName>
        <fullName evidence="3">DUF4595 domain-containing protein</fullName>
    </recommendedName>
</protein>